<reference evidence="2" key="1">
    <citation type="submission" date="2022-11" db="UniProtKB">
        <authorList>
            <consortium name="WormBaseParasite"/>
        </authorList>
    </citation>
    <scope>IDENTIFICATION</scope>
</reference>
<protein>
    <submittedName>
        <fullName evidence="2">Uncharacterized protein</fullName>
    </submittedName>
</protein>
<name>A0AC35FRW1_9BILA</name>
<sequence length="560" mass="64986">MIEELYGIEKVEEILMHHSYVGVNLEQICPLIAHGGQRYIPPAIHRPIPILHPPSAPSSPPKNLHHHSTTTPTPTPTLATPKHHVVIVPEMNEIDQKVIDVLTVTDMPTDIPEMMTTEKIAVPKKKDKKDEKEEIGHVGIDLASIDSKKLARLEKLQEQDIVLENILRRLEYMAQQGIKPFASTFLLPLMKRVKYDPRSPPTLLENQTINVMIGIHVQSISNFELTTMDYDMDVWLRMAWRDPRLAHGLSAPILISEETFLKKVWRPDPFFSNSKHSLFHRVTFLNFYMYIFPNGELFFETRLYLKPKCVLTLCKYPHDSQVCFLRISSIAFTNDLVQFQWFPKRYDAIRLNKNVQLPELYIHNFSQATCLTHRKTGNFTCLEAQFNMKRNLGYHLAQTYIPTATCVLFSWISVWLPEEFVEGRIFVALTVFLTLSAESNAAKETLPKVSYIKAIDVWFGFTATFIFFTMVQALVVISLEHRSKIIRKHIEERAETLSVYEVTKLAKRSAWCHRYGRGLDSFFKIMYPLIFVIFLIIYRFVIIEGDENKCIRDGYRHSEL</sequence>
<evidence type="ECO:0000313" key="2">
    <source>
        <dbReference type="WBParaSite" id="PS1159_v2.g19800.t1"/>
    </source>
</evidence>
<dbReference type="WBParaSite" id="PS1159_v2.g19800.t1">
    <property type="protein sequence ID" value="PS1159_v2.g19800.t1"/>
    <property type="gene ID" value="PS1159_v2.g19800"/>
</dbReference>
<dbReference type="Proteomes" id="UP000887580">
    <property type="component" value="Unplaced"/>
</dbReference>
<evidence type="ECO:0000313" key="1">
    <source>
        <dbReference type="Proteomes" id="UP000887580"/>
    </source>
</evidence>
<organism evidence="1 2">
    <name type="scientific">Panagrolaimus sp. PS1159</name>
    <dbReference type="NCBI Taxonomy" id="55785"/>
    <lineage>
        <taxon>Eukaryota</taxon>
        <taxon>Metazoa</taxon>
        <taxon>Ecdysozoa</taxon>
        <taxon>Nematoda</taxon>
        <taxon>Chromadorea</taxon>
        <taxon>Rhabditida</taxon>
        <taxon>Tylenchina</taxon>
        <taxon>Panagrolaimomorpha</taxon>
        <taxon>Panagrolaimoidea</taxon>
        <taxon>Panagrolaimidae</taxon>
        <taxon>Panagrolaimus</taxon>
    </lineage>
</organism>
<accession>A0AC35FRW1</accession>
<proteinExistence type="predicted"/>